<gene>
    <name evidence="1" type="ORF">F7R13_03145</name>
</gene>
<dbReference type="EMBL" id="VZOL01000016">
    <property type="protein sequence ID" value="KAB0685811.1"/>
    <property type="molecule type" value="Genomic_DNA"/>
</dbReference>
<dbReference type="Proteomes" id="UP000473571">
    <property type="component" value="Unassembled WGS sequence"/>
</dbReference>
<comment type="caution">
    <text evidence="1">The sequence shown here is derived from an EMBL/GenBank/DDBJ whole genome shotgun (WGS) entry which is preliminary data.</text>
</comment>
<organism evidence="1 2">
    <name type="scientific">Burkholderia territorii</name>
    <dbReference type="NCBI Taxonomy" id="1503055"/>
    <lineage>
        <taxon>Bacteria</taxon>
        <taxon>Pseudomonadati</taxon>
        <taxon>Pseudomonadota</taxon>
        <taxon>Betaproteobacteria</taxon>
        <taxon>Burkholderiales</taxon>
        <taxon>Burkholderiaceae</taxon>
        <taxon>Burkholderia</taxon>
        <taxon>Burkholderia cepacia complex</taxon>
    </lineage>
</organism>
<evidence type="ECO:0000313" key="2">
    <source>
        <dbReference type="Proteomes" id="UP000473571"/>
    </source>
</evidence>
<evidence type="ECO:0000313" key="1">
    <source>
        <dbReference type="EMBL" id="KAB0685811.1"/>
    </source>
</evidence>
<accession>A0A6L3NNG3</accession>
<reference evidence="1 2" key="1">
    <citation type="submission" date="2019-09" db="EMBL/GenBank/DDBJ databases">
        <title>Draft genome sequences of 48 bacterial type strains from the CCUG.</title>
        <authorList>
            <person name="Tunovic T."/>
            <person name="Pineiro-Iglesias B."/>
            <person name="Unosson C."/>
            <person name="Inganas E."/>
            <person name="Ohlen M."/>
            <person name="Cardew S."/>
            <person name="Jensie-Markopoulos S."/>
            <person name="Salva-Serra F."/>
            <person name="Jaen-Luchoro D."/>
            <person name="Karlsson R."/>
            <person name="Svensson-Stadler L."/>
            <person name="Chun J."/>
            <person name="Moore E."/>
        </authorList>
    </citation>
    <scope>NUCLEOTIDE SEQUENCE [LARGE SCALE GENOMIC DNA]</scope>
    <source>
        <strain evidence="1 2">CCUG 65687</strain>
    </source>
</reference>
<protein>
    <submittedName>
        <fullName evidence="1">Uncharacterized protein</fullName>
    </submittedName>
</protein>
<dbReference type="RefSeq" id="WP_151003391.1">
    <property type="nucleotide sequence ID" value="NZ_VZOL01000016.1"/>
</dbReference>
<sequence length="81" mass="8944">MPTITHRKVIVREWTHTFDDTEPSATVVSHADFPVPRRGPLGRTGFARRRAGRSVSLLQARVPPTHACMASMPIPVSDEPS</sequence>
<dbReference type="AlphaFoldDB" id="A0A6L3NNG3"/>
<proteinExistence type="predicted"/>
<name>A0A6L3NNG3_9BURK</name>